<dbReference type="EMBL" id="JBHULN010000001">
    <property type="protein sequence ID" value="MFD2569656.1"/>
    <property type="molecule type" value="Genomic_DNA"/>
</dbReference>
<dbReference type="CDD" id="cd17328">
    <property type="entry name" value="MFS_spinster_like"/>
    <property type="match status" value="1"/>
</dbReference>
<comment type="caution">
    <text evidence="8">The sequence shown here is derived from an EMBL/GenBank/DDBJ whole genome shotgun (WGS) entry which is preliminary data.</text>
</comment>
<keyword evidence="5 6" id="KW-0472">Membrane</keyword>
<keyword evidence="4 6" id="KW-1133">Transmembrane helix</keyword>
<feature type="transmembrane region" description="Helical" evidence="6">
    <location>
        <begin position="345"/>
        <end position="364"/>
    </location>
</feature>
<feature type="transmembrane region" description="Helical" evidence="6">
    <location>
        <begin position="309"/>
        <end position="325"/>
    </location>
</feature>
<keyword evidence="9" id="KW-1185">Reference proteome</keyword>
<evidence type="ECO:0000256" key="4">
    <source>
        <dbReference type="ARBA" id="ARBA00022989"/>
    </source>
</evidence>
<evidence type="ECO:0000259" key="7">
    <source>
        <dbReference type="PROSITE" id="PS50850"/>
    </source>
</evidence>
<feature type="transmembrane region" description="Helical" evidence="6">
    <location>
        <begin position="371"/>
        <end position="399"/>
    </location>
</feature>
<dbReference type="InterPro" id="IPR011701">
    <property type="entry name" value="MFS"/>
</dbReference>
<evidence type="ECO:0000256" key="1">
    <source>
        <dbReference type="ARBA" id="ARBA00004141"/>
    </source>
</evidence>
<dbReference type="Proteomes" id="UP001597469">
    <property type="component" value="Unassembled WGS sequence"/>
</dbReference>
<feature type="transmembrane region" description="Helical" evidence="6">
    <location>
        <begin position="285"/>
        <end position="302"/>
    </location>
</feature>
<feature type="transmembrane region" description="Helical" evidence="6">
    <location>
        <begin position="163"/>
        <end position="182"/>
    </location>
</feature>
<keyword evidence="2" id="KW-0813">Transport</keyword>
<evidence type="ECO:0000256" key="2">
    <source>
        <dbReference type="ARBA" id="ARBA00022448"/>
    </source>
</evidence>
<organism evidence="8 9">
    <name type="scientific">Spirosoma soli</name>
    <dbReference type="NCBI Taxonomy" id="1770529"/>
    <lineage>
        <taxon>Bacteria</taxon>
        <taxon>Pseudomonadati</taxon>
        <taxon>Bacteroidota</taxon>
        <taxon>Cytophagia</taxon>
        <taxon>Cytophagales</taxon>
        <taxon>Cytophagaceae</taxon>
        <taxon>Spirosoma</taxon>
    </lineage>
</organism>
<gene>
    <name evidence="8" type="ORF">ACFSUS_03370</name>
</gene>
<feature type="transmembrane region" description="Helical" evidence="6">
    <location>
        <begin position="131"/>
        <end position="151"/>
    </location>
</feature>
<keyword evidence="3 6" id="KW-0812">Transmembrane</keyword>
<protein>
    <submittedName>
        <fullName evidence="8">Spinster family MFS transporter</fullName>
    </submittedName>
</protein>
<dbReference type="InterPro" id="IPR036259">
    <property type="entry name" value="MFS_trans_sf"/>
</dbReference>
<feature type="transmembrane region" description="Helical" evidence="6">
    <location>
        <begin position="255"/>
        <end position="273"/>
    </location>
</feature>
<reference evidence="9" key="1">
    <citation type="journal article" date="2019" name="Int. J. Syst. Evol. Microbiol.">
        <title>The Global Catalogue of Microorganisms (GCM) 10K type strain sequencing project: providing services to taxonomists for standard genome sequencing and annotation.</title>
        <authorList>
            <consortium name="The Broad Institute Genomics Platform"/>
            <consortium name="The Broad Institute Genome Sequencing Center for Infectious Disease"/>
            <person name="Wu L."/>
            <person name="Ma J."/>
        </authorList>
    </citation>
    <scope>NUCLEOTIDE SEQUENCE [LARGE SCALE GENOMIC DNA]</scope>
    <source>
        <strain evidence="9">KCTC 42805</strain>
    </source>
</reference>
<dbReference type="InterPro" id="IPR044770">
    <property type="entry name" value="MFS_spinster-like"/>
</dbReference>
<dbReference type="PANTHER" id="PTHR23505">
    <property type="entry name" value="SPINSTER"/>
    <property type="match status" value="1"/>
</dbReference>
<name>A0ABW5LZE7_9BACT</name>
<proteinExistence type="predicted"/>
<dbReference type="PANTHER" id="PTHR23505:SF79">
    <property type="entry name" value="PROTEIN SPINSTER"/>
    <property type="match status" value="1"/>
</dbReference>
<dbReference type="PROSITE" id="PS50850">
    <property type="entry name" value="MFS"/>
    <property type="match status" value="1"/>
</dbReference>
<evidence type="ECO:0000313" key="9">
    <source>
        <dbReference type="Proteomes" id="UP001597469"/>
    </source>
</evidence>
<evidence type="ECO:0000256" key="5">
    <source>
        <dbReference type="ARBA" id="ARBA00023136"/>
    </source>
</evidence>
<feature type="transmembrane region" description="Helical" evidence="6">
    <location>
        <begin position="214"/>
        <end position="234"/>
    </location>
</feature>
<dbReference type="InterPro" id="IPR020846">
    <property type="entry name" value="MFS_dom"/>
</dbReference>
<evidence type="ECO:0000256" key="3">
    <source>
        <dbReference type="ARBA" id="ARBA00022692"/>
    </source>
</evidence>
<dbReference type="Gene3D" id="1.20.1250.20">
    <property type="entry name" value="MFS general substrate transporter like domains"/>
    <property type="match status" value="2"/>
</dbReference>
<feature type="domain" description="Major facilitator superfamily (MFS) profile" evidence="7">
    <location>
        <begin position="8"/>
        <end position="404"/>
    </location>
</feature>
<feature type="transmembrane region" description="Helical" evidence="6">
    <location>
        <begin position="47"/>
        <end position="65"/>
    </location>
</feature>
<comment type="subcellular location">
    <subcellularLocation>
        <location evidence="1">Membrane</location>
        <topology evidence="1">Multi-pass membrane protein</topology>
    </subcellularLocation>
</comment>
<evidence type="ECO:0000256" key="6">
    <source>
        <dbReference type="SAM" id="Phobius"/>
    </source>
</evidence>
<feature type="transmembrane region" description="Helical" evidence="6">
    <location>
        <begin position="77"/>
        <end position="100"/>
    </location>
</feature>
<dbReference type="SUPFAM" id="SSF103473">
    <property type="entry name" value="MFS general substrate transporter"/>
    <property type="match status" value="1"/>
</dbReference>
<evidence type="ECO:0000313" key="8">
    <source>
        <dbReference type="EMBL" id="MFD2569656.1"/>
    </source>
</evidence>
<accession>A0ABW5LZE7</accession>
<dbReference type="RefSeq" id="WP_381519048.1">
    <property type="nucleotide sequence ID" value="NZ_JBHULN010000001.1"/>
</dbReference>
<sequence length="427" mass="46679">MKQYKWELLVLLWLAFFLNQADRQIFSVVLPLIRRDLSLTDAELGLIASALVWTYGLLVPIAGFVGDRWSRRNILSFCLLFWSVATLFTGFCTTLLQFVLLRGIATGGGEAFYAPSANALLGDNYRQNRSFALSIHQTAVYFGIILSGLAAGYIGEHYGWQKAFYLFGSFGIVLAVVFFSRIPKDVPNVSLIRQSSALTEISQTARTIVRKPTVVLLTLGFGCMVFVNVGYLTWMPSFLVDRFSMSLTDAGFSSLFYHHLGAFLGVLSGAKIADHYAKTNPKSRLIVQALGLLLGAPFIYWMGQASSQTTTYTALFLFGIFRGWYDSNIVASLYEVVAPSVRSSAYGLMLACAFLIGATSPYLLGLLKPTLGLAAGLSSLSGFYVLGGLLIGLAAWVFFGPDRQAVSDADYPVNGQPQIPVTHDDLA</sequence>
<dbReference type="Pfam" id="PF07690">
    <property type="entry name" value="MFS_1"/>
    <property type="match status" value="1"/>
</dbReference>